<keyword evidence="7" id="KW-1015">Disulfide bond</keyword>
<dbReference type="GO" id="GO:0004993">
    <property type="term" value="F:G protein-coupled serotonin receptor activity"/>
    <property type="evidence" value="ECO:0007669"/>
    <property type="project" value="UniProtKB-ARBA"/>
</dbReference>
<dbReference type="GO" id="GO:0071880">
    <property type="term" value="P:adenylate cyclase-activating adrenergic receptor signaling pathway"/>
    <property type="evidence" value="ECO:0007669"/>
    <property type="project" value="TreeGrafter"/>
</dbReference>
<keyword evidence="2" id="KW-1003">Cell membrane</keyword>
<feature type="compositionally biased region" description="Basic and acidic residues" evidence="11">
    <location>
        <begin position="355"/>
        <end position="376"/>
    </location>
</feature>
<comment type="similarity">
    <text evidence="10">Belongs to the G-protein coupled receptor 1 family.</text>
</comment>
<feature type="transmembrane region" description="Helical" evidence="12">
    <location>
        <begin position="499"/>
        <end position="518"/>
    </location>
</feature>
<name>A0A7M6DNE5_9CNID</name>
<feature type="transmembrane region" description="Helical" evidence="12">
    <location>
        <begin position="162"/>
        <end position="188"/>
    </location>
</feature>
<dbReference type="EnsemblMetazoa" id="CLYHEMT017802.1">
    <property type="protein sequence ID" value="CLYHEMP017802.1"/>
    <property type="gene ID" value="CLYHEMG017802"/>
</dbReference>
<evidence type="ECO:0000256" key="1">
    <source>
        <dbReference type="ARBA" id="ARBA00004651"/>
    </source>
</evidence>
<keyword evidence="5 10" id="KW-0297">G-protein coupled receptor</keyword>
<comment type="subcellular location">
    <subcellularLocation>
        <location evidence="1">Cell membrane</location>
        <topology evidence="1">Multi-pass membrane protein</topology>
    </subcellularLocation>
</comment>
<feature type="transmembrane region" description="Helical" evidence="12">
    <location>
        <begin position="56"/>
        <end position="81"/>
    </location>
</feature>
<keyword evidence="6 12" id="KW-0472">Membrane</keyword>
<dbReference type="GO" id="GO:0005886">
    <property type="term" value="C:plasma membrane"/>
    <property type="evidence" value="ECO:0007669"/>
    <property type="project" value="UniProtKB-SubCell"/>
</dbReference>
<evidence type="ECO:0000256" key="4">
    <source>
        <dbReference type="ARBA" id="ARBA00022989"/>
    </source>
</evidence>
<feature type="compositionally biased region" description="Polar residues" evidence="11">
    <location>
        <begin position="344"/>
        <end position="354"/>
    </location>
</feature>
<accession>A0A7M6DNE5</accession>
<dbReference type="InterPro" id="IPR017452">
    <property type="entry name" value="GPCR_Rhodpsn_7TM"/>
</dbReference>
<organism evidence="14 15">
    <name type="scientific">Clytia hemisphaerica</name>
    <dbReference type="NCBI Taxonomy" id="252671"/>
    <lineage>
        <taxon>Eukaryota</taxon>
        <taxon>Metazoa</taxon>
        <taxon>Cnidaria</taxon>
        <taxon>Hydrozoa</taxon>
        <taxon>Hydroidolina</taxon>
        <taxon>Leptothecata</taxon>
        <taxon>Obeliida</taxon>
        <taxon>Clytiidae</taxon>
        <taxon>Clytia</taxon>
    </lineage>
</organism>
<sequence>KMMQFCSETLNEKLDISIQIIDSVIAIIVILFALFENIFVLLLLWKHRHFRTPTDIFIACLTVADLFVITLPVPFFIGLYIGKWNASQPWQQAYHVVDTISSTISITCLSILAFDRYFIIVHPYIYQRKITLNLSLIMVASIWVYGISTGVLRIVFSEETFSWFTILVLYGWPISLIIFCHVNVAIIAKQHAKKILKLQVHKTSGKGIKERYSVLRKLSKAKFHSKKNDKKVSIKSNHLKINSEIEIDYSSECSVSTNSSRQKTEPTKSDSAIQVRNLSRADSSSIRFRVSLNYSNVTLQKNIEEIVNEERQDEANKEKNGRKKLPPLARRSKILSYINEELNDNLSEQNPSNSTDKEGSDAKKPEVEPAKQEVLKHSMSSPQISLKSDANRKLKATLKKSDSLPFTNAAGQPTLGRQFRHIVRRNIDKNRQKRLIREEVMKIIHQIRRLRRELKAAILLTIVMVIFLCLWMPFWYIHIMVIGGRFDGTDKSHCLLLKYFKLLHYVNATINPVYYVLLNSKLRNACKTLFESIRYRNKRKVRPEKNDTTDAI</sequence>
<reference evidence="14" key="1">
    <citation type="submission" date="2021-01" db="UniProtKB">
        <authorList>
            <consortium name="EnsemblMetazoa"/>
        </authorList>
    </citation>
    <scope>IDENTIFICATION</scope>
</reference>
<keyword evidence="9 10" id="KW-0807">Transducer</keyword>
<evidence type="ECO:0000313" key="15">
    <source>
        <dbReference type="Proteomes" id="UP000594262"/>
    </source>
</evidence>
<feature type="transmembrane region" description="Helical" evidence="12">
    <location>
        <begin position="456"/>
        <end position="479"/>
    </location>
</feature>
<evidence type="ECO:0000256" key="8">
    <source>
        <dbReference type="ARBA" id="ARBA00023170"/>
    </source>
</evidence>
<dbReference type="Proteomes" id="UP000594262">
    <property type="component" value="Unplaced"/>
</dbReference>
<feature type="domain" description="G-protein coupled receptors family 1 profile" evidence="13">
    <location>
        <begin position="36"/>
        <end position="515"/>
    </location>
</feature>
<evidence type="ECO:0000313" key="14">
    <source>
        <dbReference type="EnsemblMetazoa" id="CLYHEMP017802.1"/>
    </source>
</evidence>
<dbReference type="OrthoDB" id="5974905at2759"/>
<evidence type="ECO:0000256" key="7">
    <source>
        <dbReference type="ARBA" id="ARBA00023157"/>
    </source>
</evidence>
<evidence type="ECO:0000256" key="5">
    <source>
        <dbReference type="ARBA" id="ARBA00023040"/>
    </source>
</evidence>
<evidence type="ECO:0000256" key="12">
    <source>
        <dbReference type="SAM" id="Phobius"/>
    </source>
</evidence>
<evidence type="ECO:0000256" key="2">
    <source>
        <dbReference type="ARBA" id="ARBA00022475"/>
    </source>
</evidence>
<dbReference type="PANTHER" id="PTHR24248">
    <property type="entry name" value="ADRENERGIC RECEPTOR-RELATED G-PROTEIN COUPLED RECEPTOR"/>
    <property type="match status" value="1"/>
</dbReference>
<proteinExistence type="inferred from homology"/>
<dbReference type="Pfam" id="PF00001">
    <property type="entry name" value="7tm_1"/>
    <property type="match status" value="1"/>
</dbReference>
<dbReference type="Gene3D" id="1.20.1070.10">
    <property type="entry name" value="Rhodopsin 7-helix transmembrane proteins"/>
    <property type="match status" value="2"/>
</dbReference>
<keyword evidence="15" id="KW-1185">Reference proteome</keyword>
<protein>
    <recommendedName>
        <fullName evidence="13">G-protein coupled receptors family 1 profile domain-containing protein</fullName>
    </recommendedName>
</protein>
<dbReference type="InterPro" id="IPR000276">
    <property type="entry name" value="GPCR_Rhodpsn"/>
</dbReference>
<evidence type="ECO:0000256" key="6">
    <source>
        <dbReference type="ARBA" id="ARBA00023136"/>
    </source>
</evidence>
<evidence type="ECO:0000256" key="11">
    <source>
        <dbReference type="SAM" id="MobiDB-lite"/>
    </source>
</evidence>
<dbReference type="PROSITE" id="PS00237">
    <property type="entry name" value="G_PROTEIN_RECEP_F1_1"/>
    <property type="match status" value="1"/>
</dbReference>
<dbReference type="PANTHER" id="PTHR24248:SF199">
    <property type="entry name" value="IP13425P-RELATED"/>
    <property type="match status" value="1"/>
</dbReference>
<dbReference type="PRINTS" id="PR00237">
    <property type="entry name" value="GPCRRHODOPSN"/>
</dbReference>
<dbReference type="PROSITE" id="PS50262">
    <property type="entry name" value="G_PROTEIN_RECEP_F1_2"/>
    <property type="match status" value="1"/>
</dbReference>
<evidence type="ECO:0000256" key="3">
    <source>
        <dbReference type="ARBA" id="ARBA00022692"/>
    </source>
</evidence>
<keyword evidence="3 10" id="KW-0812">Transmembrane</keyword>
<feature type="transmembrane region" description="Helical" evidence="12">
    <location>
        <begin position="134"/>
        <end position="156"/>
    </location>
</feature>
<dbReference type="GO" id="GO:0043410">
    <property type="term" value="P:positive regulation of MAPK cascade"/>
    <property type="evidence" value="ECO:0007669"/>
    <property type="project" value="TreeGrafter"/>
</dbReference>
<dbReference type="SUPFAM" id="SSF81321">
    <property type="entry name" value="Family A G protein-coupled receptor-like"/>
    <property type="match status" value="1"/>
</dbReference>
<dbReference type="AlphaFoldDB" id="A0A7M6DNE5"/>
<evidence type="ECO:0000256" key="9">
    <source>
        <dbReference type="ARBA" id="ARBA00023224"/>
    </source>
</evidence>
<feature type="region of interest" description="Disordered" evidence="11">
    <location>
        <begin position="343"/>
        <end position="386"/>
    </location>
</feature>
<evidence type="ECO:0000259" key="13">
    <source>
        <dbReference type="PROSITE" id="PS50262"/>
    </source>
</evidence>
<feature type="transmembrane region" description="Helical" evidence="12">
    <location>
        <begin position="20"/>
        <end position="44"/>
    </location>
</feature>
<feature type="transmembrane region" description="Helical" evidence="12">
    <location>
        <begin position="93"/>
        <end position="114"/>
    </location>
</feature>
<dbReference type="CDD" id="cd00637">
    <property type="entry name" value="7tm_classA_rhodopsin-like"/>
    <property type="match status" value="1"/>
</dbReference>
<keyword evidence="4 12" id="KW-1133">Transmembrane helix</keyword>
<keyword evidence="8 10" id="KW-0675">Receptor</keyword>
<evidence type="ECO:0000256" key="10">
    <source>
        <dbReference type="RuleBase" id="RU000688"/>
    </source>
</evidence>